<keyword evidence="3" id="KW-1185">Reference proteome</keyword>
<gene>
    <name evidence="2" type="ORF">LWI28_017043</name>
</gene>
<evidence type="ECO:0000313" key="3">
    <source>
        <dbReference type="Proteomes" id="UP001064489"/>
    </source>
</evidence>
<reference evidence="2" key="2">
    <citation type="submission" date="2023-02" db="EMBL/GenBank/DDBJ databases">
        <authorList>
            <person name="Swenson N.G."/>
            <person name="Wegrzyn J.L."/>
            <person name="Mcevoy S.L."/>
        </authorList>
    </citation>
    <scope>NUCLEOTIDE SEQUENCE</scope>
    <source>
        <strain evidence="2">91603</strain>
        <tissue evidence="2">Leaf</tissue>
    </source>
</reference>
<comment type="caution">
    <text evidence="2">The sequence shown here is derived from an EMBL/GenBank/DDBJ whole genome shotgun (WGS) entry which is preliminary data.</text>
</comment>
<dbReference type="AlphaFoldDB" id="A0AAD5J6Q0"/>
<name>A0AAD5J6Q0_ACENE</name>
<evidence type="ECO:0000313" key="2">
    <source>
        <dbReference type="EMBL" id="KAI9186416.1"/>
    </source>
</evidence>
<proteinExistence type="predicted"/>
<dbReference type="EMBL" id="JAJSOW010000100">
    <property type="protein sequence ID" value="KAI9186416.1"/>
    <property type="molecule type" value="Genomic_DNA"/>
</dbReference>
<sequence>MLRITDQGLGTHLKHWLMHLYSWTRSRMVVSAKPDMGPAVLEYPVLSEFIGTASNVAACKITGQAFSKQGSNLDETSGDRIPVLYEERNNDNNRKPGSASHLMAHDDIRGNNSPDEDQRMRAIVTRGFTAAINDIRPLLDGISKILKRLEWLLPNGNRVADQRLQPGGGQMRWLVARRY</sequence>
<dbReference type="Proteomes" id="UP001064489">
    <property type="component" value="Chromosome 3"/>
</dbReference>
<accession>A0AAD5J6Q0</accession>
<organism evidence="2 3">
    <name type="scientific">Acer negundo</name>
    <name type="common">Box elder</name>
    <dbReference type="NCBI Taxonomy" id="4023"/>
    <lineage>
        <taxon>Eukaryota</taxon>
        <taxon>Viridiplantae</taxon>
        <taxon>Streptophyta</taxon>
        <taxon>Embryophyta</taxon>
        <taxon>Tracheophyta</taxon>
        <taxon>Spermatophyta</taxon>
        <taxon>Magnoliopsida</taxon>
        <taxon>eudicotyledons</taxon>
        <taxon>Gunneridae</taxon>
        <taxon>Pentapetalae</taxon>
        <taxon>rosids</taxon>
        <taxon>malvids</taxon>
        <taxon>Sapindales</taxon>
        <taxon>Sapindaceae</taxon>
        <taxon>Hippocastanoideae</taxon>
        <taxon>Acereae</taxon>
        <taxon>Acer</taxon>
    </lineage>
</organism>
<reference evidence="2" key="1">
    <citation type="journal article" date="2022" name="Plant J.">
        <title>Strategies of tolerance reflected in two North American maple genomes.</title>
        <authorList>
            <person name="McEvoy S.L."/>
            <person name="Sezen U.U."/>
            <person name="Trouern-Trend A."/>
            <person name="McMahon S.M."/>
            <person name="Schaberg P.G."/>
            <person name="Yang J."/>
            <person name="Wegrzyn J.L."/>
            <person name="Swenson N.G."/>
        </authorList>
    </citation>
    <scope>NUCLEOTIDE SEQUENCE</scope>
    <source>
        <strain evidence="2">91603</strain>
    </source>
</reference>
<evidence type="ECO:0000256" key="1">
    <source>
        <dbReference type="SAM" id="MobiDB-lite"/>
    </source>
</evidence>
<protein>
    <submittedName>
        <fullName evidence="2">Uncharacterized protein</fullName>
    </submittedName>
</protein>
<feature type="region of interest" description="Disordered" evidence="1">
    <location>
        <begin position="88"/>
        <end position="116"/>
    </location>
</feature>